<organism evidence="2 3">
    <name type="scientific">Nostoc commune NIES-4072</name>
    <dbReference type="NCBI Taxonomy" id="2005467"/>
    <lineage>
        <taxon>Bacteria</taxon>
        <taxon>Bacillati</taxon>
        <taxon>Cyanobacteriota</taxon>
        <taxon>Cyanophyceae</taxon>
        <taxon>Nostocales</taxon>
        <taxon>Nostocaceae</taxon>
        <taxon>Nostoc</taxon>
    </lineage>
</organism>
<comment type="caution">
    <text evidence="2">The sequence shown here is derived from an EMBL/GenBank/DDBJ whole genome shotgun (WGS) entry which is preliminary data.</text>
</comment>
<evidence type="ECO:0000313" key="2">
    <source>
        <dbReference type="EMBL" id="GBG21819.1"/>
    </source>
</evidence>
<dbReference type="EMBL" id="BDUD01000001">
    <property type="protein sequence ID" value="GBG21819.1"/>
    <property type="molecule type" value="Genomic_DNA"/>
</dbReference>
<keyword evidence="3" id="KW-1185">Reference proteome</keyword>
<dbReference type="PANTHER" id="PTHR43630">
    <property type="entry name" value="POLY-BETA-1,6-N-ACETYL-D-GLUCOSAMINE SYNTHASE"/>
    <property type="match status" value="1"/>
</dbReference>
<dbReference type="InterPro" id="IPR001173">
    <property type="entry name" value="Glyco_trans_2-like"/>
</dbReference>
<name>A0A2R5FUV7_NOSCO</name>
<dbReference type="OrthoDB" id="9815923at2"/>
<evidence type="ECO:0000259" key="1">
    <source>
        <dbReference type="Pfam" id="PF00535"/>
    </source>
</evidence>
<dbReference type="CDD" id="cd02511">
    <property type="entry name" value="Beta4Glucosyltransferase"/>
    <property type="match status" value="1"/>
</dbReference>
<dbReference type="Pfam" id="PF00535">
    <property type="entry name" value="Glycos_transf_2"/>
    <property type="match status" value="1"/>
</dbReference>
<dbReference type="GO" id="GO:0016740">
    <property type="term" value="F:transferase activity"/>
    <property type="evidence" value="ECO:0007669"/>
    <property type="project" value="UniProtKB-KW"/>
</dbReference>
<proteinExistence type="predicted"/>
<keyword evidence="2" id="KW-0808">Transferase</keyword>
<sequence>MFSIYILTYNEELDIAACIESAMLSDDIIVVDSCSSDRTVEIASRYPIRVIQHAFESHGRQRTWMLESIPPKHEWVYILEADERMTPELFAECEKASQSLDYIGYYVAERVMFMNRWIRYSTQYPRYQMRLFRHGKVWFTDYGHTEREVCEGATSFLKETYPHYTCSKGLSRWIDKHNRYSTDEAQETLYQLEQGKVNWQDLFFGKSEVERRRALKDLSLRLPARPLLRFVYMYFILGGCLDGRAGFAWCTLQAFYEYLILLKVWEMKYLPKPNLDATEILAQESTQQLQCVDSETTQADVA</sequence>
<dbReference type="AlphaFoldDB" id="A0A2R5FUV7"/>
<reference evidence="2 3" key="1">
    <citation type="submission" date="2017-06" db="EMBL/GenBank/DDBJ databases">
        <title>Genome sequencing of cyanobaciteial culture collection at National Institute for Environmental Studies (NIES).</title>
        <authorList>
            <person name="Hirose Y."/>
            <person name="Shimura Y."/>
            <person name="Fujisawa T."/>
            <person name="Nakamura Y."/>
            <person name="Kawachi M."/>
        </authorList>
    </citation>
    <scope>NUCLEOTIDE SEQUENCE [LARGE SCALE GENOMIC DNA]</scope>
    <source>
        <strain evidence="2 3">NIES-4072</strain>
    </source>
</reference>
<dbReference type="InterPro" id="IPR029044">
    <property type="entry name" value="Nucleotide-diphossugar_trans"/>
</dbReference>
<gene>
    <name evidence="2" type="ORF">NIES4072_55080</name>
</gene>
<dbReference type="RefSeq" id="WP_109011658.1">
    <property type="nucleotide sequence ID" value="NZ_BDUD01000001.1"/>
</dbReference>
<dbReference type="PANTHER" id="PTHR43630:SF2">
    <property type="entry name" value="GLYCOSYLTRANSFERASE"/>
    <property type="match status" value="1"/>
</dbReference>
<protein>
    <submittedName>
        <fullName evidence="2">Glycosyl transferase family protein</fullName>
    </submittedName>
</protein>
<dbReference type="SUPFAM" id="SSF53448">
    <property type="entry name" value="Nucleotide-diphospho-sugar transferases"/>
    <property type="match status" value="1"/>
</dbReference>
<accession>A0A2R5FUV7</accession>
<dbReference type="Gene3D" id="3.90.550.10">
    <property type="entry name" value="Spore Coat Polysaccharide Biosynthesis Protein SpsA, Chain A"/>
    <property type="match status" value="1"/>
</dbReference>
<dbReference type="Proteomes" id="UP000245124">
    <property type="component" value="Unassembled WGS sequence"/>
</dbReference>
<evidence type="ECO:0000313" key="3">
    <source>
        <dbReference type="Proteomes" id="UP000245124"/>
    </source>
</evidence>
<feature type="domain" description="Glycosyltransferase 2-like" evidence="1">
    <location>
        <begin position="3"/>
        <end position="119"/>
    </location>
</feature>